<accession>A0ABS8D4C0</accession>
<keyword evidence="3" id="KW-1185">Reference proteome</keyword>
<evidence type="ECO:0000313" key="3">
    <source>
        <dbReference type="Proteomes" id="UP001165395"/>
    </source>
</evidence>
<feature type="chain" id="PRO_5045207220" evidence="1">
    <location>
        <begin position="25"/>
        <end position="194"/>
    </location>
</feature>
<sequence>MKTSFRISLITSLLIGLSSHSVFAAEAPTPVEQFATLLSESADWPAFTKLPALSTENKKTEKLENGKGLVLKSKLKLPGFKQKLRLRIGEETNRPSKFSIILDDTGVPLATFLKQQLPSVKYRVIADKCENMYERGSPTVFLELTLPTGKKLFLQDLDYSFASAHGDFSEHSLDFSRTRPAQEIENEECKRVKS</sequence>
<gene>
    <name evidence="2" type="ORF">LIN78_04535</name>
</gene>
<organism evidence="2 3">
    <name type="scientific">Leeia speluncae</name>
    <dbReference type="NCBI Taxonomy" id="2884804"/>
    <lineage>
        <taxon>Bacteria</taxon>
        <taxon>Pseudomonadati</taxon>
        <taxon>Pseudomonadota</taxon>
        <taxon>Betaproteobacteria</taxon>
        <taxon>Neisseriales</taxon>
        <taxon>Leeiaceae</taxon>
        <taxon>Leeia</taxon>
    </lineage>
</organism>
<dbReference type="Proteomes" id="UP001165395">
    <property type="component" value="Unassembled WGS sequence"/>
</dbReference>
<protein>
    <submittedName>
        <fullName evidence="2">Uncharacterized protein</fullName>
    </submittedName>
</protein>
<evidence type="ECO:0000313" key="2">
    <source>
        <dbReference type="EMBL" id="MCB6182816.1"/>
    </source>
</evidence>
<comment type="caution">
    <text evidence="2">The sequence shown here is derived from an EMBL/GenBank/DDBJ whole genome shotgun (WGS) entry which is preliminary data.</text>
</comment>
<evidence type="ECO:0000256" key="1">
    <source>
        <dbReference type="SAM" id="SignalP"/>
    </source>
</evidence>
<dbReference type="RefSeq" id="WP_227178927.1">
    <property type="nucleotide sequence ID" value="NZ_JAJBZT010000002.1"/>
</dbReference>
<name>A0ABS8D4C0_9NEIS</name>
<dbReference type="EMBL" id="JAJBZT010000002">
    <property type="protein sequence ID" value="MCB6182816.1"/>
    <property type="molecule type" value="Genomic_DNA"/>
</dbReference>
<feature type="signal peptide" evidence="1">
    <location>
        <begin position="1"/>
        <end position="24"/>
    </location>
</feature>
<keyword evidence="1" id="KW-0732">Signal</keyword>
<reference evidence="2" key="1">
    <citation type="submission" date="2021-10" db="EMBL/GenBank/DDBJ databases">
        <title>The complete genome sequence of Leeia sp. TBRC 13508.</title>
        <authorList>
            <person name="Charoenyingcharoen P."/>
            <person name="Yukphan P."/>
        </authorList>
    </citation>
    <scope>NUCLEOTIDE SEQUENCE</scope>
    <source>
        <strain evidence="2">TBRC 13508</strain>
    </source>
</reference>
<proteinExistence type="predicted"/>